<feature type="transmembrane region" description="Helical" evidence="1">
    <location>
        <begin position="14"/>
        <end position="35"/>
    </location>
</feature>
<organism evidence="2 3">
    <name type="scientific">Streptoalloteichus hindustanus</name>
    <dbReference type="NCBI Taxonomy" id="2017"/>
    <lineage>
        <taxon>Bacteria</taxon>
        <taxon>Bacillati</taxon>
        <taxon>Actinomycetota</taxon>
        <taxon>Actinomycetes</taxon>
        <taxon>Pseudonocardiales</taxon>
        <taxon>Pseudonocardiaceae</taxon>
        <taxon>Streptoalloteichus</taxon>
    </lineage>
</organism>
<dbReference type="InterPro" id="IPR025962">
    <property type="entry name" value="SdpI/YhfL"/>
</dbReference>
<proteinExistence type="predicted"/>
<evidence type="ECO:0000256" key="1">
    <source>
        <dbReference type="SAM" id="Phobius"/>
    </source>
</evidence>
<keyword evidence="1" id="KW-1133">Transmembrane helix</keyword>
<evidence type="ECO:0000313" key="2">
    <source>
        <dbReference type="EMBL" id="SHE62720.1"/>
    </source>
</evidence>
<dbReference type="AlphaFoldDB" id="A0A1M4V1E6"/>
<dbReference type="STRING" id="2017.SAMN05444320_101606"/>
<dbReference type="EMBL" id="FQVN01000001">
    <property type="protein sequence ID" value="SHE62720.1"/>
    <property type="molecule type" value="Genomic_DNA"/>
</dbReference>
<dbReference type="Proteomes" id="UP000184501">
    <property type="component" value="Unassembled WGS sequence"/>
</dbReference>
<reference evidence="2 3" key="1">
    <citation type="submission" date="2016-11" db="EMBL/GenBank/DDBJ databases">
        <authorList>
            <person name="Jaros S."/>
            <person name="Januszkiewicz K."/>
            <person name="Wedrychowicz H."/>
        </authorList>
    </citation>
    <scope>NUCLEOTIDE SEQUENCE [LARGE SCALE GENOMIC DNA]</scope>
    <source>
        <strain evidence="2 3">DSM 44523</strain>
    </source>
</reference>
<evidence type="ECO:0000313" key="3">
    <source>
        <dbReference type="Proteomes" id="UP000184501"/>
    </source>
</evidence>
<dbReference type="Pfam" id="PF13630">
    <property type="entry name" value="SdpI"/>
    <property type="match status" value="1"/>
</dbReference>
<feature type="transmembrane region" description="Helical" evidence="1">
    <location>
        <begin position="97"/>
        <end position="118"/>
    </location>
</feature>
<accession>A0A1M4V1E6</accession>
<keyword evidence="3" id="KW-1185">Reference proteome</keyword>
<feature type="transmembrane region" description="Helical" evidence="1">
    <location>
        <begin position="72"/>
        <end position="91"/>
    </location>
</feature>
<keyword evidence="1" id="KW-0812">Transmembrane</keyword>
<protein>
    <submittedName>
        <fullName evidence="2">SdpI/YhfL protein family protein</fullName>
    </submittedName>
</protein>
<sequence length="150" mass="14487">MDVNLAVQASGAPLGLQIAFCVVLLALGVGLVLIGSRGLRGTLPRNRFAGVRTEPALRSEDTFRLANRVAGLPNVVAGGVGGLAGLAVLGLPSTASVLVVGLVGLAGAFGLAVAGNVLGTRAAAALPQPKAAGCGGCCGGCTVKQSLCGS</sequence>
<name>A0A1M4V1E6_STRHI</name>
<keyword evidence="1" id="KW-0472">Membrane</keyword>
<gene>
    <name evidence="2" type="ORF">SAMN05444320_101606</name>
</gene>